<keyword evidence="2" id="KW-1133">Transmembrane helix</keyword>
<accession>A0A8S1GTT2</accession>
<dbReference type="Proteomes" id="UP000835052">
    <property type="component" value="Unassembled WGS sequence"/>
</dbReference>
<evidence type="ECO:0000313" key="4">
    <source>
        <dbReference type="Proteomes" id="UP000835052"/>
    </source>
</evidence>
<evidence type="ECO:0000256" key="1">
    <source>
        <dbReference type="SAM" id="MobiDB-lite"/>
    </source>
</evidence>
<sequence>MSLLVFDGTSLLYVATIFLLMIIIAVIFTQRQILRLRHNAARIKPHVSLDARMLHKKTKTMRQCQLDNVDRLCREYHPRLTDCVAMNTHGKRSYVPRMIAVDDITIELDFQLRHMEGLSRKAGESTLCYLKRLRERDLNSISSSLVHEIAFLEECARFRSNKFGVEEMMRLRSLICTFMSKLLATFPKQVVENKALSSSGNSALPHRHTRTSRFGGSDGGRLIARENEERRRLIPSNEPSSHVRRNSHSHFT</sequence>
<organism evidence="3 4">
    <name type="scientific">Caenorhabditis auriculariae</name>
    <dbReference type="NCBI Taxonomy" id="2777116"/>
    <lineage>
        <taxon>Eukaryota</taxon>
        <taxon>Metazoa</taxon>
        <taxon>Ecdysozoa</taxon>
        <taxon>Nematoda</taxon>
        <taxon>Chromadorea</taxon>
        <taxon>Rhabditida</taxon>
        <taxon>Rhabditina</taxon>
        <taxon>Rhabditomorpha</taxon>
        <taxon>Rhabditoidea</taxon>
        <taxon>Rhabditidae</taxon>
        <taxon>Peloderinae</taxon>
        <taxon>Caenorhabditis</taxon>
    </lineage>
</organism>
<feature type="transmembrane region" description="Helical" evidence="2">
    <location>
        <begin position="12"/>
        <end position="29"/>
    </location>
</feature>
<proteinExistence type="predicted"/>
<keyword evidence="4" id="KW-1185">Reference proteome</keyword>
<protein>
    <submittedName>
        <fullName evidence="3">Uncharacterized protein</fullName>
    </submittedName>
</protein>
<evidence type="ECO:0000313" key="3">
    <source>
        <dbReference type="EMBL" id="CAD6186311.1"/>
    </source>
</evidence>
<keyword evidence="2" id="KW-0472">Membrane</keyword>
<keyword evidence="2" id="KW-0812">Transmembrane</keyword>
<comment type="caution">
    <text evidence="3">The sequence shown here is derived from an EMBL/GenBank/DDBJ whole genome shotgun (WGS) entry which is preliminary data.</text>
</comment>
<gene>
    <name evidence="3" type="ORF">CAUJ_LOCUS2230</name>
</gene>
<dbReference type="EMBL" id="CAJGYM010000004">
    <property type="protein sequence ID" value="CAD6186311.1"/>
    <property type="molecule type" value="Genomic_DNA"/>
</dbReference>
<reference evidence="3" key="1">
    <citation type="submission" date="2020-10" db="EMBL/GenBank/DDBJ databases">
        <authorList>
            <person name="Kikuchi T."/>
        </authorList>
    </citation>
    <scope>NUCLEOTIDE SEQUENCE</scope>
    <source>
        <strain evidence="3">NKZ352</strain>
    </source>
</reference>
<feature type="compositionally biased region" description="Basic and acidic residues" evidence="1">
    <location>
        <begin position="223"/>
        <end position="232"/>
    </location>
</feature>
<evidence type="ECO:0000256" key="2">
    <source>
        <dbReference type="SAM" id="Phobius"/>
    </source>
</evidence>
<dbReference type="OrthoDB" id="5960253at2759"/>
<dbReference type="Pfam" id="PF07406">
    <property type="entry name" value="NICE-3"/>
    <property type="match status" value="1"/>
</dbReference>
<dbReference type="InterPro" id="IPR010876">
    <property type="entry name" value="C1orf43"/>
</dbReference>
<name>A0A8S1GTT2_9PELO</name>
<feature type="region of interest" description="Disordered" evidence="1">
    <location>
        <begin position="197"/>
        <end position="252"/>
    </location>
</feature>
<dbReference type="AlphaFoldDB" id="A0A8S1GTT2"/>
<feature type="compositionally biased region" description="Basic residues" evidence="1">
    <location>
        <begin position="242"/>
        <end position="252"/>
    </location>
</feature>